<dbReference type="PANTHER" id="PTHR33219">
    <property type="entry name" value="YLMG HOMOLOG PROTEIN 2, CHLOROPLASTIC"/>
    <property type="match status" value="1"/>
</dbReference>
<dbReference type="Pfam" id="PF02325">
    <property type="entry name" value="CCB3_YggT"/>
    <property type="match status" value="1"/>
</dbReference>
<dbReference type="Proteomes" id="UP001279642">
    <property type="component" value="Unassembled WGS sequence"/>
</dbReference>
<evidence type="ECO:0000256" key="2">
    <source>
        <dbReference type="SAM" id="Phobius"/>
    </source>
</evidence>
<sequence length="95" mass="10412">MIALVSLVHTIITLYTIVLLVHVALSWLTAFNVVNPRHQVVVAVGRVTSALCEPVLAPIRKVLPNLGGLDISPIILILVLQFLDNFIRYDLVAGF</sequence>
<protein>
    <submittedName>
        <fullName evidence="3">YggT family protein</fullName>
    </submittedName>
</protein>
<comment type="similarity">
    <text evidence="1">Belongs to the YggT family.</text>
</comment>
<evidence type="ECO:0000256" key="1">
    <source>
        <dbReference type="ARBA" id="ARBA00010894"/>
    </source>
</evidence>
<evidence type="ECO:0000313" key="3">
    <source>
        <dbReference type="EMBL" id="MDY0882131.1"/>
    </source>
</evidence>
<comment type="caution">
    <text evidence="3">The sequence shown here is derived from an EMBL/GenBank/DDBJ whole genome shotgun (WGS) entry which is preliminary data.</text>
</comment>
<dbReference type="InterPro" id="IPR003425">
    <property type="entry name" value="CCB3/YggT"/>
</dbReference>
<dbReference type="EMBL" id="JAXCLW010000001">
    <property type="protein sequence ID" value="MDY0882131.1"/>
    <property type="molecule type" value="Genomic_DNA"/>
</dbReference>
<feature type="transmembrane region" description="Helical" evidence="2">
    <location>
        <begin position="6"/>
        <end position="28"/>
    </location>
</feature>
<name>A0ABU5E7H0_9PROT</name>
<dbReference type="PANTHER" id="PTHR33219:SF14">
    <property type="entry name" value="PROTEIN COFACTOR ASSEMBLY OF COMPLEX C SUBUNIT B CCB3, CHLOROPLASTIC-RELATED"/>
    <property type="match status" value="1"/>
</dbReference>
<accession>A0ABU5E7H0</accession>
<reference evidence="3 4" key="1">
    <citation type="journal article" date="2016" name="Antonie Van Leeuwenhoek">
        <title>Dongia soli sp. nov., isolated from soil from Dokdo, Korea.</title>
        <authorList>
            <person name="Kim D.U."/>
            <person name="Lee H."/>
            <person name="Kim H."/>
            <person name="Kim S.G."/>
            <person name="Ka J.O."/>
        </authorList>
    </citation>
    <scope>NUCLEOTIDE SEQUENCE [LARGE SCALE GENOMIC DNA]</scope>
    <source>
        <strain evidence="3 4">D78</strain>
    </source>
</reference>
<keyword evidence="4" id="KW-1185">Reference proteome</keyword>
<evidence type="ECO:0000313" key="4">
    <source>
        <dbReference type="Proteomes" id="UP001279642"/>
    </source>
</evidence>
<dbReference type="RefSeq" id="WP_320507163.1">
    <property type="nucleotide sequence ID" value="NZ_JAXCLW010000001.1"/>
</dbReference>
<keyword evidence="2" id="KW-0812">Transmembrane</keyword>
<keyword evidence="2" id="KW-1133">Transmembrane helix</keyword>
<gene>
    <name evidence="3" type="ORF">SMD27_04700</name>
</gene>
<organism evidence="3 4">
    <name type="scientific">Dongia soli</name>
    <dbReference type="NCBI Taxonomy" id="600628"/>
    <lineage>
        <taxon>Bacteria</taxon>
        <taxon>Pseudomonadati</taxon>
        <taxon>Pseudomonadota</taxon>
        <taxon>Alphaproteobacteria</taxon>
        <taxon>Rhodospirillales</taxon>
        <taxon>Dongiaceae</taxon>
        <taxon>Dongia</taxon>
    </lineage>
</organism>
<proteinExistence type="inferred from homology"/>
<keyword evidence="2" id="KW-0472">Membrane</keyword>